<dbReference type="PATRIC" id="fig|1033806.13.peg.3010"/>
<comment type="caution">
    <text evidence="2">The sequence shown here is derived from an EMBL/GenBank/DDBJ whole genome shotgun (WGS) entry which is preliminary data.</text>
</comment>
<gene>
    <name evidence="2" type="ORF">HLRTI_003394</name>
</gene>
<evidence type="ECO:0000313" key="2">
    <source>
        <dbReference type="EMBL" id="ERJ04643.1"/>
    </source>
</evidence>
<feature type="region of interest" description="Disordered" evidence="1">
    <location>
        <begin position="150"/>
        <end position="172"/>
    </location>
</feature>
<reference evidence="2 3" key="2">
    <citation type="journal article" date="2013" name="PLoS ONE">
        <title>INDIGO - INtegrated Data Warehouse of MIcrobial GenOmes with Examples from the Red Sea Extremophiles.</title>
        <authorList>
            <person name="Alam I."/>
            <person name="Antunes A."/>
            <person name="Kamau A.A."/>
            <person name="Ba Alawi W."/>
            <person name="Kalkatawi M."/>
            <person name="Stingl U."/>
            <person name="Bajic V.B."/>
        </authorList>
    </citation>
    <scope>NUCLEOTIDE SEQUENCE [LARGE SCALE GENOMIC DNA]</scope>
    <source>
        <strain evidence="2 3">SARL4B</strain>
    </source>
</reference>
<sequence>MASHFREPRRSKHCRPQRDRSAQRVAGPKLVRAFRAVSLGSDPYLNTAEESDPGNNITEGFTFDGSDDEELYEILMEFVGDASKAFLDRIDADANESNLDRFDFAVMVLLCAGHSYEEIARWLDTDEKYVQRKENVIAWRASQFEKDLVEEIPRPEGPTWPSDTVSDDQDRC</sequence>
<evidence type="ECO:0000313" key="3">
    <source>
        <dbReference type="Proteomes" id="UP000003861"/>
    </source>
</evidence>
<accession>U2DWP7</accession>
<dbReference type="Proteomes" id="UP000003861">
    <property type="component" value="Unassembled WGS sequence"/>
</dbReference>
<organism evidence="2 3">
    <name type="scientific">Halorhabdus tiamatea SARL4B</name>
    <dbReference type="NCBI Taxonomy" id="1033806"/>
    <lineage>
        <taxon>Archaea</taxon>
        <taxon>Methanobacteriati</taxon>
        <taxon>Methanobacteriota</taxon>
        <taxon>Stenosarchaea group</taxon>
        <taxon>Halobacteria</taxon>
        <taxon>Halobacteriales</taxon>
        <taxon>Haloarculaceae</taxon>
        <taxon>Halorhabdus</taxon>
    </lineage>
</organism>
<protein>
    <submittedName>
        <fullName evidence="2">Uncharacterized protein</fullName>
    </submittedName>
</protein>
<proteinExistence type="predicted"/>
<evidence type="ECO:0000256" key="1">
    <source>
        <dbReference type="SAM" id="MobiDB-lite"/>
    </source>
</evidence>
<name>U2DWP7_9EURY</name>
<dbReference type="AlphaFoldDB" id="U2DWP7"/>
<feature type="region of interest" description="Disordered" evidence="1">
    <location>
        <begin position="1"/>
        <end position="26"/>
    </location>
</feature>
<reference evidence="2 3" key="1">
    <citation type="journal article" date="2011" name="J. Bacteriol.">
        <title>Genome sequence of Halorhabdus tiamatea, the first archaeon isolated from a deep-sea anoxic brine lake.</title>
        <authorList>
            <person name="Antunes A."/>
            <person name="Alam I."/>
            <person name="Bajic V.B."/>
            <person name="Stingl U."/>
        </authorList>
    </citation>
    <scope>NUCLEOTIDE SEQUENCE [LARGE SCALE GENOMIC DNA]</scope>
    <source>
        <strain evidence="2 3">SARL4B</strain>
    </source>
</reference>
<dbReference type="EMBL" id="AFNT02000065">
    <property type="protein sequence ID" value="ERJ04643.1"/>
    <property type="molecule type" value="Genomic_DNA"/>
</dbReference>